<sequence>MPIHNKLVRDYIPEVIQKTNKEFSMRILSGEEYEKELKKKLSEELTEYVEANSNEEAVEELADILELLHAAVKLHGLSFEELEEVRKKKAEKRGRFEKRVFLIEVEDD</sequence>
<dbReference type="SUPFAM" id="SSF101386">
    <property type="entry name" value="all-alpha NTP pyrophosphatases"/>
    <property type="match status" value="1"/>
</dbReference>
<dbReference type="OrthoDB" id="9813491at2"/>
<dbReference type="CDD" id="cd11532">
    <property type="entry name" value="NTP-PPase_COG4997"/>
    <property type="match status" value="1"/>
</dbReference>
<evidence type="ECO:0000313" key="2">
    <source>
        <dbReference type="Proteomes" id="UP000043699"/>
    </source>
</evidence>
<keyword evidence="2" id="KW-1185">Reference proteome</keyword>
<protein>
    <recommendedName>
        <fullName evidence="3">Phosphoribosyl-ATP pyrophosphohydrolase</fullName>
    </recommendedName>
</protein>
<dbReference type="Pfam" id="PF01503">
    <property type="entry name" value="PRA-PH"/>
    <property type="match status" value="1"/>
</dbReference>
<reference evidence="1 2" key="1">
    <citation type="submission" date="2014-09" db="EMBL/GenBank/DDBJ databases">
        <authorList>
            <person name="Urmite Genomes Urmite Genomes"/>
        </authorList>
    </citation>
    <scope>NUCLEOTIDE SEQUENCE [LARGE SCALE GENOMIC DNA]</scope>
    <source>
        <strain evidence="1 2">ES2</strain>
    </source>
</reference>
<dbReference type="AlphaFoldDB" id="A0A098EGS7"/>
<name>A0A098EGS7_9BACL</name>
<dbReference type="InterPro" id="IPR021130">
    <property type="entry name" value="PRib-ATP_PPHydrolase-like"/>
</dbReference>
<evidence type="ECO:0000313" key="1">
    <source>
        <dbReference type="EMBL" id="CEG21504.1"/>
    </source>
</evidence>
<proteinExistence type="predicted"/>
<dbReference type="RefSeq" id="WP_052650044.1">
    <property type="nucleotide sequence ID" value="NZ_CCXS01000001.1"/>
</dbReference>
<organism evidence="1 2">
    <name type="scientific">Planococcus massiliensis</name>
    <dbReference type="NCBI Taxonomy" id="1499687"/>
    <lineage>
        <taxon>Bacteria</taxon>
        <taxon>Bacillati</taxon>
        <taxon>Bacillota</taxon>
        <taxon>Bacilli</taxon>
        <taxon>Bacillales</taxon>
        <taxon>Caryophanaceae</taxon>
        <taxon>Planococcus</taxon>
    </lineage>
</organism>
<dbReference type="STRING" id="1499687.BN1080_00415"/>
<accession>A0A098EGS7</accession>
<evidence type="ECO:0008006" key="3">
    <source>
        <dbReference type="Google" id="ProtNLM"/>
    </source>
</evidence>
<dbReference type="EMBL" id="CCXS01000001">
    <property type="protein sequence ID" value="CEG21504.1"/>
    <property type="molecule type" value="Genomic_DNA"/>
</dbReference>
<gene>
    <name evidence="1" type="ORF">BN1080_00415</name>
</gene>
<dbReference type="InterPro" id="IPR038735">
    <property type="entry name" value="MSMEG_1276-like_NTP-PPase_dom"/>
</dbReference>
<dbReference type="Proteomes" id="UP000043699">
    <property type="component" value="Unassembled WGS sequence"/>
</dbReference>